<proteinExistence type="predicted"/>
<feature type="compositionally biased region" description="Polar residues" evidence="1">
    <location>
        <begin position="52"/>
        <end position="62"/>
    </location>
</feature>
<keyword evidence="3" id="KW-1185">Reference proteome</keyword>
<evidence type="ECO:0000313" key="3">
    <source>
        <dbReference type="Proteomes" id="UP001642360"/>
    </source>
</evidence>
<feature type="region of interest" description="Disordered" evidence="1">
    <location>
        <begin position="38"/>
        <end position="70"/>
    </location>
</feature>
<sequence>MASSATFSQSTFSYIYSFSHTSKKIPLRLLPIKAVQSTEPENEKLAQKKTQESSNAQPSITPSKLPKKPVYSMKKGQIVRVDKENILIASTICQLVIHHITKAWTTYMKTVVRYLIYVTLRPGSML</sequence>
<feature type="compositionally biased region" description="Basic and acidic residues" evidence="1">
    <location>
        <begin position="41"/>
        <end position="51"/>
    </location>
</feature>
<evidence type="ECO:0000313" key="2">
    <source>
        <dbReference type="EMBL" id="CAK9146919.1"/>
    </source>
</evidence>
<dbReference type="Proteomes" id="UP001642360">
    <property type="component" value="Unassembled WGS sequence"/>
</dbReference>
<dbReference type="EMBL" id="CAUOFW020001625">
    <property type="protein sequence ID" value="CAK9146919.1"/>
    <property type="molecule type" value="Genomic_DNA"/>
</dbReference>
<dbReference type="PANTHER" id="PTHR36728">
    <property type="entry name" value="NAD(P)H-QUINONE OXIDOREDUCTASE SUBUNIT O, CHLOROPLASTIC"/>
    <property type="match status" value="1"/>
</dbReference>
<evidence type="ECO:0000256" key="1">
    <source>
        <dbReference type="SAM" id="MobiDB-lite"/>
    </source>
</evidence>
<dbReference type="PANTHER" id="PTHR36728:SF2">
    <property type="entry name" value="NAD(P)H-QUINONE OXIDOREDUCTASE SUBUNIT O, CHLOROPLASTIC"/>
    <property type="match status" value="1"/>
</dbReference>
<reference evidence="2 3" key="1">
    <citation type="submission" date="2024-02" db="EMBL/GenBank/DDBJ databases">
        <authorList>
            <person name="Vignale AGUSTIN F."/>
            <person name="Sosa J E."/>
            <person name="Modenutti C."/>
        </authorList>
    </citation>
    <scope>NUCLEOTIDE SEQUENCE [LARGE SCALE GENOMIC DNA]</scope>
</reference>
<name>A0ABC8RV91_9AQUA</name>
<protein>
    <submittedName>
        <fullName evidence="2">Uncharacterized protein</fullName>
    </submittedName>
</protein>
<dbReference type="AlphaFoldDB" id="A0ABC8RV91"/>
<accession>A0ABC8RV91</accession>
<gene>
    <name evidence="2" type="ORF">ILEXP_LOCUS14797</name>
</gene>
<comment type="caution">
    <text evidence="2">The sequence shown here is derived from an EMBL/GenBank/DDBJ whole genome shotgun (WGS) entry which is preliminary data.</text>
</comment>
<organism evidence="2 3">
    <name type="scientific">Ilex paraguariensis</name>
    <name type="common">yerba mate</name>
    <dbReference type="NCBI Taxonomy" id="185542"/>
    <lineage>
        <taxon>Eukaryota</taxon>
        <taxon>Viridiplantae</taxon>
        <taxon>Streptophyta</taxon>
        <taxon>Embryophyta</taxon>
        <taxon>Tracheophyta</taxon>
        <taxon>Spermatophyta</taxon>
        <taxon>Magnoliopsida</taxon>
        <taxon>eudicotyledons</taxon>
        <taxon>Gunneridae</taxon>
        <taxon>Pentapetalae</taxon>
        <taxon>asterids</taxon>
        <taxon>campanulids</taxon>
        <taxon>Aquifoliales</taxon>
        <taxon>Aquifoliaceae</taxon>
        <taxon>Ilex</taxon>
    </lineage>
</organism>